<organism evidence="13 14">
    <name type="scientific">Nephila pilipes</name>
    <name type="common">Giant wood spider</name>
    <name type="synonym">Nephila maculata</name>
    <dbReference type="NCBI Taxonomy" id="299642"/>
    <lineage>
        <taxon>Eukaryota</taxon>
        <taxon>Metazoa</taxon>
        <taxon>Ecdysozoa</taxon>
        <taxon>Arthropoda</taxon>
        <taxon>Chelicerata</taxon>
        <taxon>Arachnida</taxon>
        <taxon>Araneae</taxon>
        <taxon>Araneomorphae</taxon>
        <taxon>Entelegynae</taxon>
        <taxon>Araneoidea</taxon>
        <taxon>Nephilidae</taxon>
        <taxon>Nephila</taxon>
    </lineage>
</organism>
<dbReference type="Gene3D" id="3.30.40.10">
    <property type="entry name" value="Zinc/RING finger domain, C3HC4 (zinc finger)"/>
    <property type="match status" value="1"/>
</dbReference>
<evidence type="ECO:0000256" key="5">
    <source>
        <dbReference type="ARBA" id="ARBA00023015"/>
    </source>
</evidence>
<evidence type="ECO:0000259" key="12">
    <source>
        <dbReference type="PROSITE" id="PS50016"/>
    </source>
</evidence>
<keyword evidence="4" id="KW-0862">Zinc</keyword>
<keyword evidence="5" id="KW-0805">Transcription regulation</keyword>
<keyword evidence="6" id="KW-0238">DNA-binding</keyword>
<dbReference type="InterPro" id="IPR013083">
    <property type="entry name" value="Znf_RING/FYVE/PHD"/>
</dbReference>
<keyword evidence="8" id="KW-0539">Nucleus</keyword>
<proteinExistence type="predicted"/>
<comment type="subcellular location">
    <subcellularLocation>
        <location evidence="1">Nucleus</location>
    </subcellularLocation>
</comment>
<keyword evidence="7" id="KW-0804">Transcription</keyword>
<dbReference type="InterPro" id="IPR019786">
    <property type="entry name" value="Zinc_finger_PHD-type_CS"/>
</dbReference>
<keyword evidence="2" id="KW-0479">Metal-binding</keyword>
<evidence type="ECO:0000256" key="9">
    <source>
        <dbReference type="ARBA" id="ARBA00023828"/>
    </source>
</evidence>
<dbReference type="PROSITE" id="PS50016">
    <property type="entry name" value="ZF_PHD_2"/>
    <property type="match status" value="1"/>
</dbReference>
<dbReference type="PANTHER" id="PTHR46174">
    <property type="entry name" value="CXXC-TYPE ZINC FINGER PROTEIN 1"/>
    <property type="match status" value="1"/>
</dbReference>
<reference evidence="13" key="1">
    <citation type="submission" date="2020-08" db="EMBL/GenBank/DDBJ databases">
        <title>Multicomponent nature underlies the extraordinary mechanical properties of spider dragline silk.</title>
        <authorList>
            <person name="Kono N."/>
            <person name="Nakamura H."/>
            <person name="Mori M."/>
            <person name="Yoshida Y."/>
            <person name="Ohtoshi R."/>
            <person name="Malay A.D."/>
            <person name="Moran D.A.P."/>
            <person name="Tomita M."/>
            <person name="Numata K."/>
            <person name="Arakawa K."/>
        </authorList>
    </citation>
    <scope>NUCLEOTIDE SEQUENCE</scope>
</reference>
<evidence type="ECO:0000256" key="7">
    <source>
        <dbReference type="ARBA" id="ARBA00023163"/>
    </source>
</evidence>
<dbReference type="GO" id="GO:0003677">
    <property type="term" value="F:DNA binding"/>
    <property type="evidence" value="ECO:0007669"/>
    <property type="project" value="UniProtKB-KW"/>
</dbReference>
<dbReference type="SUPFAM" id="SSF57903">
    <property type="entry name" value="FYVE/PHD zinc finger"/>
    <property type="match status" value="1"/>
</dbReference>
<keyword evidence="14" id="KW-1185">Reference proteome</keyword>
<evidence type="ECO:0000256" key="6">
    <source>
        <dbReference type="ARBA" id="ARBA00023125"/>
    </source>
</evidence>
<dbReference type="AlphaFoldDB" id="A0A8X6MST2"/>
<dbReference type="InterPro" id="IPR001965">
    <property type="entry name" value="Znf_PHD"/>
</dbReference>
<evidence type="ECO:0000313" key="14">
    <source>
        <dbReference type="Proteomes" id="UP000887013"/>
    </source>
</evidence>
<dbReference type="GO" id="GO:0048188">
    <property type="term" value="C:Set1C/COMPASS complex"/>
    <property type="evidence" value="ECO:0007669"/>
    <property type="project" value="InterPro"/>
</dbReference>
<evidence type="ECO:0000256" key="11">
    <source>
        <dbReference type="SAM" id="MobiDB-lite"/>
    </source>
</evidence>
<dbReference type="Pfam" id="PF00628">
    <property type="entry name" value="PHD"/>
    <property type="match status" value="1"/>
</dbReference>
<dbReference type="GO" id="GO:0008270">
    <property type="term" value="F:zinc ion binding"/>
    <property type="evidence" value="ECO:0007669"/>
    <property type="project" value="UniProtKB-KW"/>
</dbReference>
<accession>A0A8X6MST2</accession>
<evidence type="ECO:0000256" key="10">
    <source>
        <dbReference type="PROSITE-ProRule" id="PRU00146"/>
    </source>
</evidence>
<sequence>MNSNCDELMKNKNIEGNPMPTEGKSEIYCICRSSNINTFMISCDFCQEWFHGKCVGITEAVANNIDLYYCKSCKKSNPSLKTTHKKSQLRNKNKKRTKRKRMQNIDILEEIDIISNGNLKLLSTKSIENSEGVKRCHEDEEKDETTELDINQTDRQRIMNDAELASIFEMDTTRRKAKTIANENLKQQQNEKPEEKIKTKRKVSPLRQCYGPECVKAARSNSKYCSEECGLRLGKNRILEILPARIEQRKILPCAADESSRNKLANVRQQQKNIHKDLEQIDVKIIQLLKLVSKSRTTRDDKVVLEDPEEEHMILDCKLCGAEIGTRLIVKHLESCYKKQERRLLLTGTTTKPDDEEWNIFCNHKMGRQGYCKQLRVLCPFHYKDSRDEDEQCGYPLQMDLSKCAGKFCGRTSKACTRHPSSWEDIFRAELDMEKLQLLLKLSDLGKQEMQLRQEMAARGNVMALMLHNTIVH</sequence>
<feature type="region of interest" description="Disordered" evidence="11">
    <location>
        <begin position="79"/>
        <end position="100"/>
    </location>
</feature>
<dbReference type="InterPro" id="IPR011011">
    <property type="entry name" value="Znf_FYVE_PHD"/>
</dbReference>
<dbReference type="InterPro" id="IPR022056">
    <property type="entry name" value="CpG-bd_C"/>
</dbReference>
<protein>
    <recommendedName>
        <fullName evidence="9">CXXC-type zinc finger protein 1</fullName>
    </recommendedName>
</protein>
<dbReference type="InterPro" id="IPR019787">
    <property type="entry name" value="Znf_PHD-finger"/>
</dbReference>
<dbReference type="OrthoDB" id="419183at2759"/>
<evidence type="ECO:0000256" key="8">
    <source>
        <dbReference type="ARBA" id="ARBA00023242"/>
    </source>
</evidence>
<dbReference type="Proteomes" id="UP000887013">
    <property type="component" value="Unassembled WGS sequence"/>
</dbReference>
<evidence type="ECO:0000256" key="3">
    <source>
        <dbReference type="ARBA" id="ARBA00022771"/>
    </source>
</evidence>
<dbReference type="GO" id="GO:0045893">
    <property type="term" value="P:positive regulation of DNA-templated transcription"/>
    <property type="evidence" value="ECO:0007669"/>
    <property type="project" value="TreeGrafter"/>
</dbReference>
<name>A0A8X6MST2_NEPPI</name>
<keyword evidence="3 10" id="KW-0863">Zinc-finger</keyword>
<gene>
    <name evidence="13" type="primary">CXXC1</name>
    <name evidence="13" type="ORF">NPIL_367151</name>
</gene>
<comment type="caution">
    <text evidence="13">The sequence shown here is derived from an EMBL/GenBank/DDBJ whole genome shotgun (WGS) entry which is preliminary data.</text>
</comment>
<dbReference type="SMART" id="SM00249">
    <property type="entry name" value="PHD"/>
    <property type="match status" value="1"/>
</dbReference>
<evidence type="ECO:0000256" key="1">
    <source>
        <dbReference type="ARBA" id="ARBA00004123"/>
    </source>
</evidence>
<dbReference type="Pfam" id="PF12269">
    <property type="entry name" value="CpG_bind_C"/>
    <property type="match status" value="1"/>
</dbReference>
<evidence type="ECO:0000256" key="2">
    <source>
        <dbReference type="ARBA" id="ARBA00022723"/>
    </source>
</evidence>
<feature type="compositionally biased region" description="Basic residues" evidence="11">
    <location>
        <begin position="82"/>
        <end position="100"/>
    </location>
</feature>
<dbReference type="PROSITE" id="PS01359">
    <property type="entry name" value="ZF_PHD_1"/>
    <property type="match status" value="1"/>
</dbReference>
<evidence type="ECO:0000313" key="13">
    <source>
        <dbReference type="EMBL" id="GFS76138.1"/>
    </source>
</evidence>
<dbReference type="EMBL" id="BMAW01096707">
    <property type="protein sequence ID" value="GFS76138.1"/>
    <property type="molecule type" value="Genomic_DNA"/>
</dbReference>
<evidence type="ECO:0000256" key="4">
    <source>
        <dbReference type="ARBA" id="ARBA00022833"/>
    </source>
</evidence>
<dbReference type="InterPro" id="IPR037869">
    <property type="entry name" value="Spp1/CFP1"/>
</dbReference>
<dbReference type="PANTHER" id="PTHR46174:SF1">
    <property type="entry name" value="CXXC-TYPE ZINC FINGER PROTEIN 1"/>
    <property type="match status" value="1"/>
</dbReference>
<feature type="domain" description="PHD-type" evidence="12">
    <location>
        <begin position="26"/>
        <end position="76"/>
    </location>
</feature>